<comment type="caution">
    <text evidence="1">The sequence shown here is derived from an EMBL/GenBank/DDBJ whole genome shotgun (WGS) entry which is preliminary data.</text>
</comment>
<dbReference type="Proteomes" id="UP000003082">
    <property type="component" value="Unassembled WGS sequence"/>
</dbReference>
<keyword evidence="2" id="KW-1185">Reference proteome</keyword>
<protein>
    <submittedName>
        <fullName evidence="1">Uncharacterized protein</fullName>
    </submittedName>
</protein>
<name>B9CZC3_CAMRE</name>
<accession>B9CZC3</accession>
<dbReference type="STRING" id="553218.CAMRE0001_1711"/>
<reference evidence="1 2" key="1">
    <citation type="submission" date="2008-08" db="EMBL/GenBank/DDBJ databases">
        <authorList>
            <person name="Madupu R."/>
            <person name="Durkin A.S."/>
            <person name="Torralba M."/>
            <person name="Methe B."/>
            <person name="Sutton G.G."/>
            <person name="Strausberg R.L."/>
            <person name="Nelson K.E."/>
        </authorList>
    </citation>
    <scope>NUCLEOTIDE SEQUENCE [LARGE SCALE GENOMIC DNA]</scope>
    <source>
        <strain evidence="1 2">RM3267</strain>
    </source>
</reference>
<dbReference type="AlphaFoldDB" id="B9CZC3"/>
<evidence type="ECO:0000313" key="1">
    <source>
        <dbReference type="EMBL" id="EEF15042.1"/>
    </source>
</evidence>
<evidence type="ECO:0000313" key="2">
    <source>
        <dbReference type="Proteomes" id="UP000003082"/>
    </source>
</evidence>
<gene>
    <name evidence="1" type="ORF">CAMRE0001_1711</name>
</gene>
<dbReference type="EMBL" id="ACFU01000003">
    <property type="protein sequence ID" value="EEF15042.1"/>
    <property type="molecule type" value="Genomic_DNA"/>
</dbReference>
<proteinExistence type="predicted"/>
<sequence>MRRRVKHGRYGIFEFKTVCNVVSNPLGLRVVKFADCIAETALFEI</sequence>
<organism evidence="1 2">
    <name type="scientific">Campylobacter rectus RM3267</name>
    <dbReference type="NCBI Taxonomy" id="553218"/>
    <lineage>
        <taxon>Bacteria</taxon>
        <taxon>Pseudomonadati</taxon>
        <taxon>Campylobacterota</taxon>
        <taxon>Epsilonproteobacteria</taxon>
        <taxon>Campylobacterales</taxon>
        <taxon>Campylobacteraceae</taxon>
        <taxon>Campylobacter</taxon>
    </lineage>
</organism>